<dbReference type="InterPro" id="IPR029033">
    <property type="entry name" value="His_PPase_superfam"/>
</dbReference>
<organism evidence="1 2">
    <name type="scientific">Paramecium bursaria Chlorella virus IL3A</name>
    <name type="common">PBCV-IL3A</name>
    <dbReference type="NCBI Taxonomy" id="46019"/>
    <lineage>
        <taxon>Viruses</taxon>
        <taxon>Varidnaviria</taxon>
        <taxon>Bamfordvirae</taxon>
        <taxon>Nucleocytoviricota</taxon>
        <taxon>Megaviricetes</taxon>
        <taxon>Algavirales</taxon>
        <taxon>Phycodnaviridae</taxon>
        <taxon>Chlorovirus</taxon>
        <taxon>Chlorovirus illinoense</taxon>
    </lineage>
</organism>
<protein>
    <submittedName>
        <fullName evidence="1">Phosphoglycerate mutase</fullName>
    </submittedName>
</protein>
<organismHost>
    <name type="scientific">Chlorella</name>
    <dbReference type="NCBI Taxonomy" id="3071"/>
</organismHost>
<sequence>MQILLIRHGEKYKSVLSEDGITRSKNMTEYFRHHRPDDVSMPTHVIAMKPRKRTSSYRCVDTVAAFAKENNLPLYVMFTREEIKPLVRFIKTLPKHSVPLICWEHHWLVNIARELGVSVLNWNSTPMTLNVDTKVFNVLWRITPYLFESYNTFDVDDGYISYYFHPLREKYYKVYSSGKEKEIPG</sequence>
<evidence type="ECO:0000313" key="1">
    <source>
        <dbReference type="EMBL" id="AGE53864.1"/>
    </source>
</evidence>
<gene>
    <name evidence="1" type="primary">IL-3A_333L</name>
    <name evidence="1" type="ORF">PBCVIL3A_333L</name>
</gene>
<name>M1HUJ9_PBCVI</name>
<dbReference type="CDD" id="cd07040">
    <property type="entry name" value="HP"/>
    <property type="match status" value="1"/>
</dbReference>
<dbReference type="Proteomes" id="UP000247091">
    <property type="component" value="Segment"/>
</dbReference>
<reference evidence="1 2" key="1">
    <citation type="submission" date="2012-10" db="EMBL/GenBank/DDBJ databases">
        <title>Towards defining the chloroviruses: a genomic journey through a genus of large DNA viruses.</title>
        <authorList>
            <person name="Jeanniard A."/>
            <person name="Dunigan D.D."/>
            <person name="Gurnon J.R."/>
            <person name="Agarkova I."/>
            <person name="Kang M."/>
            <person name="Vitek J."/>
            <person name="Duncan G."/>
            <person name="McClung O.W."/>
            <person name="Larsen M."/>
            <person name="Claverie J.-M."/>
            <person name="Van Etten J.L."/>
            <person name="Blanc G."/>
        </authorList>
    </citation>
    <scope>NUCLEOTIDE SEQUENCE [LARGE SCALE GENOMIC DNA]</scope>
</reference>
<proteinExistence type="predicted"/>
<accession>M1HUJ9</accession>
<evidence type="ECO:0000313" key="2">
    <source>
        <dbReference type="Proteomes" id="UP000247091"/>
    </source>
</evidence>
<dbReference type="SUPFAM" id="SSF53254">
    <property type="entry name" value="Phosphoglycerate mutase-like"/>
    <property type="match status" value="1"/>
</dbReference>
<dbReference type="EMBL" id="JX997169">
    <property type="protein sequence ID" value="AGE53864.1"/>
    <property type="molecule type" value="Genomic_DNA"/>
</dbReference>